<dbReference type="GO" id="GO:0099604">
    <property type="term" value="F:ligand-gated calcium channel activity"/>
    <property type="evidence" value="ECO:0007669"/>
    <property type="project" value="TreeGrafter"/>
</dbReference>
<feature type="transmembrane region" description="Helical" evidence="9">
    <location>
        <begin position="1053"/>
        <end position="1072"/>
    </location>
</feature>
<evidence type="ECO:0000313" key="13">
    <source>
        <dbReference type="EMBL" id="KAK2148721.1"/>
    </source>
</evidence>
<evidence type="ECO:0000256" key="2">
    <source>
        <dbReference type="ARBA" id="ARBA00022448"/>
    </source>
</evidence>
<keyword evidence="3 9" id="KW-0812">Transmembrane</keyword>
<evidence type="ECO:0000256" key="1">
    <source>
        <dbReference type="ARBA" id="ARBA00004141"/>
    </source>
</evidence>
<evidence type="ECO:0000313" key="14">
    <source>
        <dbReference type="Proteomes" id="UP001208570"/>
    </source>
</evidence>
<feature type="transmembrane region" description="Helical" evidence="9">
    <location>
        <begin position="1222"/>
        <end position="1244"/>
    </location>
</feature>
<feature type="compositionally biased region" description="Polar residues" evidence="8">
    <location>
        <begin position="149"/>
        <end position="165"/>
    </location>
</feature>
<dbReference type="PANTHER" id="PTHR13800:SF12">
    <property type="entry name" value="TRANSIENT RECEPTOR POTENTIAL CATION CHANNEL SUBFAMILY M MEMBER-LIKE 2"/>
    <property type="match status" value="1"/>
</dbReference>
<dbReference type="Proteomes" id="UP001208570">
    <property type="component" value="Unassembled WGS sequence"/>
</dbReference>
<protein>
    <submittedName>
        <fullName evidence="13">Uncharacterized protein</fullName>
    </submittedName>
</protein>
<evidence type="ECO:0000256" key="9">
    <source>
        <dbReference type="SAM" id="Phobius"/>
    </source>
</evidence>
<evidence type="ECO:0000256" key="6">
    <source>
        <dbReference type="ARBA" id="ARBA00023136"/>
    </source>
</evidence>
<dbReference type="InterPro" id="IPR041491">
    <property type="entry name" value="TRPM_SLOG"/>
</dbReference>
<dbReference type="InterPro" id="IPR050927">
    <property type="entry name" value="TRPM"/>
</dbReference>
<evidence type="ECO:0000259" key="12">
    <source>
        <dbReference type="Pfam" id="PF25508"/>
    </source>
</evidence>
<evidence type="ECO:0000256" key="8">
    <source>
        <dbReference type="SAM" id="MobiDB-lite"/>
    </source>
</evidence>
<evidence type="ECO:0000256" key="3">
    <source>
        <dbReference type="ARBA" id="ARBA00022692"/>
    </source>
</evidence>
<keyword evidence="4 9" id="KW-1133">Transmembrane helix</keyword>
<evidence type="ECO:0000259" key="11">
    <source>
        <dbReference type="Pfam" id="PF18139"/>
    </source>
</evidence>
<evidence type="ECO:0000259" key="10">
    <source>
        <dbReference type="Pfam" id="PF00520"/>
    </source>
</evidence>
<organism evidence="13 14">
    <name type="scientific">Paralvinella palmiformis</name>
    <dbReference type="NCBI Taxonomy" id="53620"/>
    <lineage>
        <taxon>Eukaryota</taxon>
        <taxon>Metazoa</taxon>
        <taxon>Spiralia</taxon>
        <taxon>Lophotrochozoa</taxon>
        <taxon>Annelida</taxon>
        <taxon>Polychaeta</taxon>
        <taxon>Sedentaria</taxon>
        <taxon>Canalipalpata</taxon>
        <taxon>Terebellida</taxon>
        <taxon>Terebelliformia</taxon>
        <taxon>Alvinellidae</taxon>
        <taxon>Paralvinella</taxon>
    </lineage>
</organism>
<keyword evidence="14" id="KW-1185">Reference proteome</keyword>
<keyword evidence="5" id="KW-0406">Ion transport</keyword>
<feature type="region of interest" description="Disordered" evidence="8">
    <location>
        <begin position="67"/>
        <end position="123"/>
    </location>
</feature>
<feature type="domain" description="TRPM-like" evidence="12">
    <location>
        <begin position="675"/>
        <end position="920"/>
    </location>
</feature>
<feature type="compositionally biased region" description="Basic and acidic residues" evidence="8">
    <location>
        <begin position="1"/>
        <end position="19"/>
    </location>
</feature>
<feature type="transmembrane region" description="Helical" evidence="9">
    <location>
        <begin position="1157"/>
        <end position="1175"/>
    </location>
</feature>
<dbReference type="Pfam" id="PF00520">
    <property type="entry name" value="Ion_trans"/>
    <property type="match status" value="1"/>
</dbReference>
<keyword evidence="2" id="KW-0813">Transport</keyword>
<dbReference type="InterPro" id="IPR005821">
    <property type="entry name" value="Ion_trans_dom"/>
</dbReference>
<dbReference type="Pfam" id="PF25508">
    <property type="entry name" value="TRPM2"/>
    <property type="match status" value="1"/>
</dbReference>
<dbReference type="GO" id="GO:0005886">
    <property type="term" value="C:plasma membrane"/>
    <property type="evidence" value="ECO:0007669"/>
    <property type="project" value="TreeGrafter"/>
</dbReference>
<comment type="caution">
    <text evidence="13">The sequence shown here is derived from an EMBL/GenBank/DDBJ whole genome shotgun (WGS) entry which is preliminary data.</text>
</comment>
<dbReference type="InterPro" id="IPR057366">
    <property type="entry name" value="TRPM-like"/>
</dbReference>
<evidence type="ECO:0000256" key="5">
    <source>
        <dbReference type="ARBA" id="ARBA00023065"/>
    </source>
</evidence>
<accession>A0AAD9MYU1</accession>
<feature type="region of interest" description="Disordered" evidence="8">
    <location>
        <begin position="1"/>
        <end position="34"/>
    </location>
</feature>
<dbReference type="PANTHER" id="PTHR13800">
    <property type="entry name" value="TRANSIENT RECEPTOR POTENTIAL CATION CHANNEL, SUBFAMILY M, MEMBER 6"/>
    <property type="match status" value="1"/>
</dbReference>
<dbReference type="EMBL" id="JAODUP010000486">
    <property type="protein sequence ID" value="KAK2148721.1"/>
    <property type="molecule type" value="Genomic_DNA"/>
</dbReference>
<sequence>MESDGVKRIHVQPRRELKRTSSRLGSGGNSSFSVEIASPTTERAFLRPYEITNLANIDVPPLVSEDVQKTMSRRQDDRPSLGKSRTTKTEVQRVQMTDLIGDEEDAGRRSAVSSDAVPEGGTQMARFVSSTNPLHSKTYQELLSKMPPRSSTNKSSRQTVQLDSTSSDKTMDYAVRFVVAYWSQMTRDGERNLHVNQPSKEQISQQVQQILSDIEAEGKEKLYQEVKYIIKHFRQRRCFNFCMEERKFSTLLKKHGLKHTVRELCACGLPKKYHTKEALDKQVSQWDEKKHTEIVYPCTFGNVDIPGHYNYLETPGGTRKYVRFDDLDTNPAHIWELLTKHWELKPPNLVISVTGGDITSIHQNTSLHQSFINGILKSAVTTKAWIITDGFHMGSAREVSTIFQEHLQRSQWSENDEHASIPLIGFTPWGLIADRKNLNGIYVGMDEAIYLYTSIEKHSSTTVVPNALDPNHVVYLFPDDGTMGRYKYEPNMRRSFEKYIRHHTSLQLIGAKDVHTPVVILVLGGDQFTLEKLADCSAQNIQMSVVIVNGSGPIANMLAEIYQRLEKEKPRSRQGRYGWSNDEEEILNSMISKFKTEGLLRRHEEETYLHDIMKARHLIEVFGISEKDTKDLDKAILEATFGGTRDIVVQLNLTLAMDRCDIASSCIFLESRKQELKSVSETLQEVLLVAMETGRTQFVELLLDQDFGGELDFQKLLTVQRLHKLHSSNLDPSGVMGKVLRTMCKRETNGSYLLARHQLLPQIGRIIYKLMGDNYRILYQEIEYRQVSNDVIPLQLTMYQKEEPVWHLLLWACLANQKEMAELFLFETSCKIGAALIAFEMFSELSRQAVGLSETELSEELEGTADYFQTLAMEILDNLYSFDRDEAYSSITAVIPFRWSYYATPLHIAEDTEAMRFMGHACCQTFLNRVWYKYMDLDTKAWRLFPFFFFFPINLTGIVFDKGNLNFGTYRIGHQNSMDQQSKWLSIHYPSGRQHNLSESIDTRALGSSHDIGGMERVKNAEKDEQVASKPENACQKAWFRVQNYYTSPVNKFVMYFVSWLIFIGFFTYFLLNKLRPVKNISEVSVYEYLVIGWVVCISLDELKQFMFTKSSGPLYNLPWSEIRNHWSDTWHLHERLFFILRLYKVTNWIEDGWNKLDLVMIICFWASVICRFTIGPADFTIVRILFSITIIFFYYRILRISYIMKNIGPRVITIHAMMKDLANFMLVLSIILVSFGIAFQAILNPNQPVSSDVVVDVLWRPYWQMFGELFIDDATTGMGRAKENQIVCTSNRSLANEQPEIHPFCYHWMAPVLLGVFMLFTNILLLNLLIAIFSHSFEKIESEAQTIWRYHLYDLVHEYYHQVWLPPPLNILCYVAGFLGWLSKWPRKWAYKAARRRILKRINSEARSESLIGQGPDVHFLNSQIEKRVNEELKKDCGFKFYYTDAQREEVTHFRQPEIMRNEDLEEKAYKRYLRSAAKEKERDIRKMLKLQAEKLVDLASSIDGFREKTAGEVSSEAISELSRSMTSGYGDSNYSFLKKMNSMDDTLKGLEYKMDAILQGINKPVAH</sequence>
<proteinExistence type="predicted"/>
<evidence type="ECO:0000256" key="4">
    <source>
        <dbReference type="ARBA" id="ARBA00022989"/>
    </source>
</evidence>
<evidence type="ECO:0000256" key="7">
    <source>
        <dbReference type="ARBA" id="ARBA00023303"/>
    </source>
</evidence>
<feature type="domain" description="TRPM SLOG" evidence="11">
    <location>
        <begin position="320"/>
        <end position="570"/>
    </location>
</feature>
<gene>
    <name evidence="13" type="ORF">LSH36_486g03026</name>
</gene>
<feature type="domain" description="Ion transport" evidence="10">
    <location>
        <begin position="1083"/>
        <end position="1345"/>
    </location>
</feature>
<keyword evidence="7" id="KW-0407">Ion channel</keyword>
<feature type="transmembrane region" description="Helical" evidence="9">
    <location>
        <begin position="1309"/>
        <end position="1334"/>
    </location>
</feature>
<name>A0AAD9MYU1_9ANNE</name>
<dbReference type="Pfam" id="PF18139">
    <property type="entry name" value="LSDAT_euk"/>
    <property type="match status" value="1"/>
</dbReference>
<keyword evidence="6 9" id="KW-0472">Membrane</keyword>
<comment type="subcellular location">
    <subcellularLocation>
        <location evidence="1">Membrane</location>
        <topology evidence="1">Multi-pass membrane protein</topology>
    </subcellularLocation>
</comment>
<reference evidence="13" key="1">
    <citation type="journal article" date="2023" name="Mol. Biol. Evol.">
        <title>Third-Generation Sequencing Reveals the Adaptive Role of the Epigenome in Three Deep-Sea Polychaetes.</title>
        <authorList>
            <person name="Perez M."/>
            <person name="Aroh O."/>
            <person name="Sun Y."/>
            <person name="Lan Y."/>
            <person name="Juniper S.K."/>
            <person name="Young C.R."/>
            <person name="Angers B."/>
            <person name="Qian P.Y."/>
        </authorList>
    </citation>
    <scope>NUCLEOTIDE SEQUENCE</scope>
    <source>
        <strain evidence="13">P08H-3</strain>
    </source>
</reference>
<feature type="region of interest" description="Disordered" evidence="8">
    <location>
        <begin position="144"/>
        <end position="165"/>
    </location>
</feature>
<feature type="transmembrane region" description="Helical" evidence="9">
    <location>
        <begin position="1181"/>
        <end position="1201"/>
    </location>
</feature>
<dbReference type="Gene3D" id="1.10.287.70">
    <property type="match status" value="1"/>
</dbReference>